<dbReference type="NCBIfam" id="TIGR00905">
    <property type="entry name" value="2A0302"/>
    <property type="match status" value="1"/>
</dbReference>
<keyword evidence="5 9" id="KW-0812">Transmembrane</keyword>
<evidence type="ECO:0000313" key="10">
    <source>
        <dbReference type="EMBL" id="OBQ56879.1"/>
    </source>
</evidence>
<keyword evidence="3" id="KW-0813">Transport</keyword>
<protein>
    <submittedName>
        <fullName evidence="10">Arginine:agmatine antiporter</fullName>
    </submittedName>
</protein>
<dbReference type="InterPro" id="IPR004754">
    <property type="entry name" value="Amino_acid_antiprt"/>
</dbReference>
<feature type="transmembrane region" description="Helical" evidence="9">
    <location>
        <begin position="236"/>
        <end position="259"/>
    </location>
</feature>
<dbReference type="Proteomes" id="UP000091979">
    <property type="component" value="Unassembled WGS sequence"/>
</dbReference>
<keyword evidence="7 9" id="KW-1133">Transmembrane helix</keyword>
<dbReference type="GO" id="GO:0022857">
    <property type="term" value="F:transmembrane transporter activity"/>
    <property type="evidence" value="ECO:0007669"/>
    <property type="project" value="InterPro"/>
</dbReference>
<comment type="subcellular location">
    <subcellularLocation>
        <location evidence="1">Cell membrane</location>
        <topology evidence="1">Multi-pass membrane protein</topology>
    </subcellularLocation>
</comment>
<dbReference type="InterPro" id="IPR050367">
    <property type="entry name" value="APC_superfamily"/>
</dbReference>
<feature type="transmembrane region" description="Helical" evidence="9">
    <location>
        <begin position="36"/>
        <end position="57"/>
    </location>
</feature>
<dbReference type="Pfam" id="PF13520">
    <property type="entry name" value="AA_permease_2"/>
    <property type="match status" value="1"/>
</dbReference>
<dbReference type="STRING" id="1560234.SP90_02155"/>
<evidence type="ECO:0000256" key="2">
    <source>
        <dbReference type="ARBA" id="ARBA00008220"/>
    </source>
</evidence>
<dbReference type="PANTHER" id="PTHR42770:SF4">
    <property type="entry name" value="ARGININE_ORNITHINE ANTIPORTER-RELATED"/>
    <property type="match status" value="1"/>
</dbReference>
<accession>A0A1B7XN13</accession>
<dbReference type="OrthoDB" id="3185104at2"/>
<dbReference type="GO" id="GO:0005886">
    <property type="term" value="C:plasma membrane"/>
    <property type="evidence" value="ECO:0007669"/>
    <property type="project" value="UniProtKB-SubCell"/>
</dbReference>
<dbReference type="InterPro" id="IPR002293">
    <property type="entry name" value="AA/rel_permease1"/>
</dbReference>
<evidence type="ECO:0000256" key="1">
    <source>
        <dbReference type="ARBA" id="ARBA00004651"/>
    </source>
</evidence>
<feature type="transmembrane region" description="Helical" evidence="9">
    <location>
        <begin position="7"/>
        <end position="30"/>
    </location>
</feature>
<comment type="caution">
    <text evidence="10">The sequence shown here is derived from an EMBL/GenBank/DDBJ whole genome shotgun (WGS) entry which is preliminary data.</text>
</comment>
<feature type="transmembrane region" description="Helical" evidence="9">
    <location>
        <begin position="334"/>
        <end position="354"/>
    </location>
</feature>
<feature type="transmembrane region" description="Helical" evidence="9">
    <location>
        <begin position="203"/>
        <end position="224"/>
    </location>
</feature>
<sequence length="478" mass="51014">MAERQKQLGLVGLIAIVVSAMVGGGIYNLPSNMSEGAAAGAVLLAWGITGLGMYFLATAFRALSDARPDLASGIYAYARDGFGDFVGFEMAWGYWLSAVFGNVGYAVLTMDAVAYFFPPEMVSAQIQSFIGGSFLIWSMCCICLFGVSAANVLNIITTIAKMLPLVLFVAIAAMFFSADHFTLDFWGNESAGIGSLGGLGAQLKSTMLVTLWAFIGIEGAVVVSGRAKRADDVGKATILSLILCLTLYICISLLPYGFMTQAELAKLPNPSAAYVLEKLVGSWGASFINIGVIIALLGSWLSWTIMVAEVPHVAAQDGVFPKMFTKENRHESPYISLLVTSLSMQLTMFVVLFANDAWLFLLDITGVMILFPYLVSAMYLAKICWKGDYPQGQPVSNTVAKLCGWLAGLYAVWLLYAAGPKLLLLSSIFFAAGLVVFGKAKREQGKGTVFTGWERAGAVFVVGIAVVAVIVIGSGYAK</sequence>
<dbReference type="Gene3D" id="1.20.1740.10">
    <property type="entry name" value="Amino acid/polyamine transporter I"/>
    <property type="match status" value="1"/>
</dbReference>
<dbReference type="RefSeq" id="WP_066852073.1">
    <property type="nucleotide sequence ID" value="NZ_JXMS01000002.1"/>
</dbReference>
<dbReference type="EMBL" id="JXMS01000002">
    <property type="protein sequence ID" value="OBQ56879.1"/>
    <property type="molecule type" value="Genomic_DNA"/>
</dbReference>
<feature type="transmembrane region" description="Helical" evidence="9">
    <location>
        <begin position="94"/>
        <end position="117"/>
    </location>
</feature>
<feature type="transmembrane region" description="Helical" evidence="9">
    <location>
        <begin position="279"/>
        <end position="301"/>
    </location>
</feature>
<feature type="transmembrane region" description="Helical" evidence="9">
    <location>
        <begin position="399"/>
        <end position="416"/>
    </location>
</feature>
<keyword evidence="8 9" id="KW-0472">Membrane</keyword>
<evidence type="ECO:0000313" key="11">
    <source>
        <dbReference type="Proteomes" id="UP000091979"/>
    </source>
</evidence>
<gene>
    <name evidence="10" type="ORF">SP90_02155</name>
</gene>
<organism evidence="10 11">
    <name type="scientific">Halodesulfovibrio spirochaetisodalis</name>
    <dbReference type="NCBI Taxonomy" id="1560234"/>
    <lineage>
        <taxon>Bacteria</taxon>
        <taxon>Pseudomonadati</taxon>
        <taxon>Thermodesulfobacteriota</taxon>
        <taxon>Desulfovibrionia</taxon>
        <taxon>Desulfovibrionales</taxon>
        <taxon>Desulfovibrionaceae</taxon>
        <taxon>Halodesulfovibrio</taxon>
    </lineage>
</organism>
<feature type="transmembrane region" description="Helical" evidence="9">
    <location>
        <begin position="129"/>
        <end position="153"/>
    </location>
</feature>
<name>A0A1B7XN13_9BACT</name>
<feature type="transmembrane region" description="Helical" evidence="9">
    <location>
        <begin position="165"/>
        <end position="183"/>
    </location>
</feature>
<keyword evidence="6" id="KW-0029">Amino-acid transport</keyword>
<evidence type="ECO:0000256" key="7">
    <source>
        <dbReference type="ARBA" id="ARBA00022989"/>
    </source>
</evidence>
<keyword evidence="4" id="KW-1003">Cell membrane</keyword>
<comment type="similarity">
    <text evidence="2">Belongs to the amino acid-polyamine-organocation (APC) superfamily. Basic amino acid/polyamine antiporter (APA) (TC 2.A.3.2) family.</text>
</comment>
<dbReference type="GO" id="GO:0006865">
    <property type="term" value="P:amino acid transport"/>
    <property type="evidence" value="ECO:0007669"/>
    <property type="project" value="UniProtKB-KW"/>
</dbReference>
<dbReference type="AlphaFoldDB" id="A0A1B7XN13"/>
<feature type="transmembrane region" description="Helical" evidence="9">
    <location>
        <begin position="360"/>
        <end position="379"/>
    </location>
</feature>
<keyword evidence="11" id="KW-1185">Reference proteome</keyword>
<evidence type="ECO:0000256" key="3">
    <source>
        <dbReference type="ARBA" id="ARBA00022448"/>
    </source>
</evidence>
<evidence type="ECO:0000256" key="4">
    <source>
        <dbReference type="ARBA" id="ARBA00022475"/>
    </source>
</evidence>
<evidence type="ECO:0000256" key="9">
    <source>
        <dbReference type="SAM" id="Phobius"/>
    </source>
</evidence>
<proteinExistence type="inferred from homology"/>
<reference evidence="10 11" key="1">
    <citation type="submission" date="2015-01" db="EMBL/GenBank/DDBJ databases">
        <title>Desulfovibrio sp. JC271 draft genome sequence.</title>
        <authorList>
            <person name="Shivani Y."/>
            <person name="Subhash Y."/>
            <person name="Sasikala C."/>
            <person name="Ramana C.V."/>
        </authorList>
    </citation>
    <scope>NUCLEOTIDE SEQUENCE [LARGE SCALE GENOMIC DNA]</scope>
    <source>
        <strain evidence="10 11">JC271</strain>
    </source>
</reference>
<dbReference type="PATRIC" id="fig|1560234.3.peg.1313"/>
<dbReference type="PIRSF" id="PIRSF006060">
    <property type="entry name" value="AA_transporter"/>
    <property type="match status" value="1"/>
</dbReference>
<evidence type="ECO:0000256" key="5">
    <source>
        <dbReference type="ARBA" id="ARBA00022692"/>
    </source>
</evidence>
<evidence type="ECO:0000256" key="8">
    <source>
        <dbReference type="ARBA" id="ARBA00023136"/>
    </source>
</evidence>
<dbReference type="PANTHER" id="PTHR42770">
    <property type="entry name" value="AMINO ACID TRANSPORTER-RELATED"/>
    <property type="match status" value="1"/>
</dbReference>
<evidence type="ECO:0000256" key="6">
    <source>
        <dbReference type="ARBA" id="ARBA00022970"/>
    </source>
</evidence>
<feature type="transmembrane region" description="Helical" evidence="9">
    <location>
        <begin position="458"/>
        <end position="477"/>
    </location>
</feature>